<dbReference type="OrthoDB" id="5445630at2"/>
<dbReference type="Proteomes" id="UP000030460">
    <property type="component" value="Unassembled WGS sequence"/>
</dbReference>
<sequence>MRVTLQPRITADALYGNTEAAGPNALMQFAGGAPGPNAMPAGAMAGPNTSFGAAIGLNDNPMNRFGMYGPSPQDAMGMNDHQNGPMTDRIVNTPNGGHDVYSYDAMGNLGAGKSFDANGNLRSSFAYDHSAQGRTLTNTNFNPDGSAQVDQIAGNQRSSYRISPDGQMQNWRQEALNASDAQRFAQWQALAGQLQMNGQNAGNPVAGAQGGMTPMSSTSDIGGAGAAGGPQIDAPQMALGPQPAPESGGEGGPQIVAPQMAAGPQPTPESGGADPVGAAGPQIATPQMAPAPQPAPANAGGGMAVAGGNQGPDSKLSNIVSEVANALLPQIADALKSLIGQLFGSAMQGAAGQSGASPATADQISPTAEAG</sequence>
<feature type="region of interest" description="Disordered" evidence="1">
    <location>
        <begin position="201"/>
        <end position="310"/>
    </location>
</feature>
<dbReference type="AlphaFoldDB" id="A0A8T6Z6D8"/>
<feature type="compositionally biased region" description="Gly residues" evidence="1">
    <location>
        <begin position="299"/>
        <end position="310"/>
    </location>
</feature>
<reference evidence="2" key="1">
    <citation type="journal article" date="2015" name="Genome Announc.">
        <title>Draft Genome Sequence of the Polyhydroxyalkanoate-Producing Bacterium Burkholderia sacchari LMG 19450 Isolated from Brazilian Sugarcane Plantation Soil.</title>
        <authorList>
            <person name="Alexandrino P.M."/>
            <person name="Mendonca T.T."/>
            <person name="Guaman Bautista L.P."/>
            <person name="Cherix J."/>
            <person name="Lozano-Sakalauskas G.C."/>
            <person name="Fujita A."/>
            <person name="Ramos Filho E."/>
            <person name="Long P."/>
            <person name="Padilla G."/>
            <person name="Taciro M.K."/>
            <person name="Gomez J.G."/>
            <person name="Silva L.F."/>
        </authorList>
    </citation>
    <scope>NUCLEOTIDE SEQUENCE</scope>
    <source>
        <strain evidence="2">LMG 19450</strain>
    </source>
</reference>
<dbReference type="EMBL" id="JTDB02000001">
    <property type="protein sequence ID" value="NLP60425.1"/>
    <property type="molecule type" value="Genomic_DNA"/>
</dbReference>
<name>A0A8T6Z6D8_9BURK</name>
<protein>
    <submittedName>
        <fullName evidence="2">Uncharacterized protein</fullName>
    </submittedName>
</protein>
<evidence type="ECO:0000313" key="2">
    <source>
        <dbReference type="EMBL" id="NLP60425.1"/>
    </source>
</evidence>
<feature type="compositionally biased region" description="Polar residues" evidence="1">
    <location>
        <begin position="360"/>
        <end position="371"/>
    </location>
</feature>
<proteinExistence type="predicted"/>
<feature type="compositionally biased region" description="Low complexity" evidence="1">
    <location>
        <begin position="347"/>
        <end position="357"/>
    </location>
</feature>
<evidence type="ECO:0000313" key="3">
    <source>
        <dbReference type="Proteomes" id="UP000030460"/>
    </source>
</evidence>
<feature type="region of interest" description="Disordered" evidence="1">
    <location>
        <begin position="347"/>
        <end position="371"/>
    </location>
</feature>
<keyword evidence="3" id="KW-1185">Reference proteome</keyword>
<organism evidence="2 3">
    <name type="scientific">Paraburkholderia sacchari</name>
    <dbReference type="NCBI Taxonomy" id="159450"/>
    <lineage>
        <taxon>Bacteria</taxon>
        <taxon>Pseudomonadati</taxon>
        <taxon>Pseudomonadota</taxon>
        <taxon>Betaproteobacteria</taxon>
        <taxon>Burkholderiales</taxon>
        <taxon>Burkholderiaceae</taxon>
        <taxon>Paraburkholderia</taxon>
    </lineage>
</organism>
<dbReference type="RefSeq" id="WP_152617036.1">
    <property type="nucleotide sequence ID" value="NZ_CADFGF010000002.1"/>
</dbReference>
<accession>A0A8T6Z6D8</accession>
<evidence type="ECO:0000256" key="1">
    <source>
        <dbReference type="SAM" id="MobiDB-lite"/>
    </source>
</evidence>
<reference evidence="2" key="2">
    <citation type="submission" date="2020-04" db="EMBL/GenBank/DDBJ databases">
        <authorList>
            <person name="Alexandrino P."/>
            <person name="Mendonca T."/>
            <person name="Guaman L."/>
            <person name="Cherix J."/>
            <person name="Lozano-Sakalauskas G."/>
            <person name="Fujita A."/>
            <person name="Filho E.R."/>
            <person name="Long P."/>
            <person name="Padilla G."/>
            <person name="Taciro M.K."/>
            <person name="Gomez J.G."/>
            <person name="Silva L.F."/>
            <person name="Torres M."/>
        </authorList>
    </citation>
    <scope>NUCLEOTIDE SEQUENCE</scope>
    <source>
        <strain evidence="2">LMG 19450</strain>
    </source>
</reference>
<gene>
    <name evidence="2" type="ORF">NH14_004535</name>
</gene>
<comment type="caution">
    <text evidence="2">The sequence shown here is derived from an EMBL/GenBank/DDBJ whole genome shotgun (WGS) entry which is preliminary data.</text>
</comment>